<dbReference type="PANTHER" id="PTHR47628:SF1">
    <property type="entry name" value="ALIPHATIC AMIDASE EXPRESSION-REGULATING PROTEIN"/>
    <property type="match status" value="1"/>
</dbReference>
<dbReference type="AlphaFoldDB" id="A0A2P7S1L4"/>
<reference evidence="1 2" key="1">
    <citation type="submission" date="2018-03" db="EMBL/GenBank/DDBJ databases">
        <title>The draft genome of Mesorhizobium sp. 6GN-30.</title>
        <authorList>
            <person name="Liu L."/>
            <person name="Li L."/>
            <person name="Wang T."/>
            <person name="Zhang X."/>
            <person name="Liang L."/>
        </authorList>
    </citation>
    <scope>NUCLEOTIDE SEQUENCE [LARGE SCALE GENOMIC DNA]</scope>
    <source>
        <strain evidence="1 2">6GN30</strain>
    </source>
</reference>
<proteinExistence type="predicted"/>
<dbReference type="Gene3D" id="3.40.50.2300">
    <property type="match status" value="2"/>
</dbReference>
<dbReference type="InterPro" id="IPR039570">
    <property type="entry name" value="AmiC_PBP1"/>
</dbReference>
<sequence length="387" mass="42246">MTQAQYHIGVLFSQGGPYGVVSRSMYNGAMLAFDEIRASRDYAFAVTPIVADPAGRFEQYAISTSDLLGRQGVRHVVGCYTSSSRKDVIPLFEKHDALLWYPSHYEGFESSSNVVYTGAAPNQHIVPLIEFLLAHMGKRAYCIGSNYIWAWENNRILREALSAAGGTVLAERYTAVGDIDLSKMIASILDARPDFIFNTLIGTSAYRFFQDFRIACAERGIDQPAEMPVVSCSLSEPELEQIGPRAMDGHISSSVYFSSIDTPANRRFVAAYQARWPDGPATSADAEASYVAVKMLAAAIAAAGSDDVEAVRQVLPSLSLDAPQGIVSIDGRTTHAFLTPRIGKSTKAGQFEILWAASRPVRPDPYLVQTTPRYAVRNGMPALRAIK</sequence>
<dbReference type="EMBL" id="PXYK01000022">
    <property type="protein sequence ID" value="PSJ56342.1"/>
    <property type="molecule type" value="Genomic_DNA"/>
</dbReference>
<name>A0A2P7S1L4_9HYPH</name>
<dbReference type="OrthoDB" id="9802022at2"/>
<dbReference type="Pfam" id="PF13433">
    <property type="entry name" value="Peripla_BP_5"/>
    <property type="match status" value="1"/>
</dbReference>
<gene>
    <name evidence="1" type="ORF">C7I84_20965</name>
</gene>
<accession>A0A2P7S1L4</accession>
<protein>
    <submittedName>
        <fullName evidence="1">Aliphatic amidase expression-regulating protein</fullName>
    </submittedName>
</protein>
<organism evidence="1 2">
    <name type="scientific">Kumtagia ephedrae</name>
    <dbReference type="NCBI Taxonomy" id="2116701"/>
    <lineage>
        <taxon>Bacteria</taxon>
        <taxon>Pseudomonadati</taxon>
        <taxon>Pseudomonadota</taxon>
        <taxon>Alphaproteobacteria</taxon>
        <taxon>Hyphomicrobiales</taxon>
        <taxon>Phyllobacteriaceae</taxon>
        <taxon>Kumtagia</taxon>
    </lineage>
</organism>
<dbReference type="Proteomes" id="UP000241229">
    <property type="component" value="Unassembled WGS sequence"/>
</dbReference>
<evidence type="ECO:0000313" key="1">
    <source>
        <dbReference type="EMBL" id="PSJ56342.1"/>
    </source>
</evidence>
<keyword evidence="2" id="KW-1185">Reference proteome</keyword>
<dbReference type="SUPFAM" id="SSF53822">
    <property type="entry name" value="Periplasmic binding protein-like I"/>
    <property type="match status" value="1"/>
</dbReference>
<evidence type="ECO:0000313" key="2">
    <source>
        <dbReference type="Proteomes" id="UP000241229"/>
    </source>
</evidence>
<dbReference type="PANTHER" id="PTHR47628">
    <property type="match status" value="1"/>
</dbReference>
<comment type="caution">
    <text evidence="1">The sequence shown here is derived from an EMBL/GenBank/DDBJ whole genome shotgun (WGS) entry which is preliminary data.</text>
</comment>
<dbReference type="RefSeq" id="WP_106774170.1">
    <property type="nucleotide sequence ID" value="NZ_PXYK01000022.1"/>
</dbReference>
<dbReference type="InterPro" id="IPR028082">
    <property type="entry name" value="Peripla_BP_I"/>
</dbReference>
<dbReference type="CDD" id="cd06357">
    <property type="entry name" value="PBP1_AmiC"/>
    <property type="match status" value="1"/>
</dbReference>
<dbReference type="GO" id="GO:0033218">
    <property type="term" value="F:amide binding"/>
    <property type="evidence" value="ECO:0007669"/>
    <property type="project" value="InterPro"/>
</dbReference>